<protein>
    <recommendedName>
        <fullName evidence="2">adenosylhomocysteine nucleosidase</fullName>
        <ecNumber evidence="2">3.2.2.9</ecNumber>
    </recommendedName>
</protein>
<dbReference type="CDD" id="cd09008">
    <property type="entry name" value="MTAN"/>
    <property type="match status" value="1"/>
</dbReference>
<dbReference type="Pfam" id="PF01048">
    <property type="entry name" value="PNP_UDP_1"/>
    <property type="match status" value="1"/>
</dbReference>
<evidence type="ECO:0000256" key="5">
    <source>
        <dbReference type="ARBA" id="ARBA00023167"/>
    </source>
</evidence>
<evidence type="ECO:0000256" key="1">
    <source>
        <dbReference type="ARBA" id="ARBA00004945"/>
    </source>
</evidence>
<gene>
    <name evidence="7" type="ORF">M2272_002947</name>
</gene>
<evidence type="ECO:0000313" key="7">
    <source>
        <dbReference type="EMBL" id="MDH6196304.1"/>
    </source>
</evidence>
<feature type="domain" description="Nucleoside phosphorylase" evidence="6">
    <location>
        <begin position="48"/>
        <end position="293"/>
    </location>
</feature>
<evidence type="ECO:0000256" key="3">
    <source>
        <dbReference type="ARBA" id="ARBA00022605"/>
    </source>
</evidence>
<keyword evidence="7" id="KW-0326">Glycosidase</keyword>
<evidence type="ECO:0000259" key="6">
    <source>
        <dbReference type="Pfam" id="PF01048"/>
    </source>
</evidence>
<evidence type="ECO:0000313" key="8">
    <source>
        <dbReference type="Proteomes" id="UP001160130"/>
    </source>
</evidence>
<dbReference type="Proteomes" id="UP001160130">
    <property type="component" value="Unassembled WGS sequence"/>
</dbReference>
<proteinExistence type="predicted"/>
<dbReference type="InterPro" id="IPR035994">
    <property type="entry name" value="Nucleoside_phosphorylase_sf"/>
</dbReference>
<dbReference type="SUPFAM" id="SSF53167">
    <property type="entry name" value="Purine and uridine phosphorylases"/>
    <property type="match status" value="1"/>
</dbReference>
<keyword evidence="3" id="KW-0028">Amino-acid biosynthesis</keyword>
<dbReference type="InterPro" id="IPR010049">
    <property type="entry name" value="MTA_SAH_Nsdase"/>
</dbReference>
<dbReference type="NCBIfam" id="TIGR01704">
    <property type="entry name" value="MTA_SAH-Nsdase"/>
    <property type="match status" value="1"/>
</dbReference>
<dbReference type="PANTHER" id="PTHR46832:SF1">
    <property type="entry name" value="5'-METHYLTHIOADENOSINE_S-ADENOSYLHOMOCYSTEINE NUCLEOSIDASE"/>
    <property type="match status" value="1"/>
</dbReference>
<reference evidence="7 8" key="1">
    <citation type="submission" date="2023-04" db="EMBL/GenBank/DDBJ databases">
        <title>Forest soil microbial communities from Buena Vista Peninsula, Colon Province, Panama.</title>
        <authorList>
            <person name="Bouskill N."/>
        </authorList>
    </citation>
    <scope>NUCLEOTIDE SEQUENCE [LARGE SCALE GENOMIC DNA]</scope>
    <source>
        <strain evidence="7 8">AC80</strain>
    </source>
</reference>
<dbReference type="EC" id="3.2.2.9" evidence="2"/>
<keyword evidence="5" id="KW-0486">Methionine biosynthesis</keyword>
<sequence>MVSSPVGPGAASGCDHLLMAQDEPEKRIVDLEHQLGDQKREADPWPMTIGLICAIPQELAHLRTALSDAQAEEVAHASFYTGKLDGRQVVLAGAGMGKVNTALVGTLLADRFHCRAIVFTGVAGGLDSELHIGDIVIADRVVQHDAGVIENERLRTYQAGHVPFINPTERLGYPVDPHLIDRVKHSLEAFKLPTLSRAAGGHQQPPRIAYGTILSGDQYLHCEATRDMLQRDLGGLAIEMEGGALAQVCESFGIPWLVIRALSDLAGRDSQFDFTAFVDQVAAGSAGILRHVLPVL</sequence>
<dbReference type="InterPro" id="IPR000845">
    <property type="entry name" value="Nucleoside_phosphorylase_d"/>
</dbReference>
<dbReference type="GO" id="GO:0008782">
    <property type="term" value="F:adenosylhomocysteine nucleosidase activity"/>
    <property type="evidence" value="ECO:0007669"/>
    <property type="project" value="UniProtKB-EC"/>
</dbReference>
<comment type="caution">
    <text evidence="7">The sequence shown here is derived from an EMBL/GenBank/DDBJ whole genome shotgun (WGS) entry which is preliminary data.</text>
</comment>
<name>A0ABT6L035_9MYCO</name>
<keyword evidence="4 7" id="KW-0378">Hydrolase</keyword>
<dbReference type="NCBIfam" id="NF004079">
    <property type="entry name" value="PRK05584.1"/>
    <property type="match status" value="1"/>
</dbReference>
<accession>A0ABT6L035</accession>
<dbReference type="Gene3D" id="3.40.50.1580">
    <property type="entry name" value="Nucleoside phosphorylase domain"/>
    <property type="match status" value="1"/>
</dbReference>
<organism evidence="7 8">
    <name type="scientific">Mycolicibacterium frederiksbergense</name>
    <dbReference type="NCBI Taxonomy" id="117567"/>
    <lineage>
        <taxon>Bacteria</taxon>
        <taxon>Bacillati</taxon>
        <taxon>Actinomycetota</taxon>
        <taxon>Actinomycetes</taxon>
        <taxon>Mycobacteriales</taxon>
        <taxon>Mycobacteriaceae</taxon>
        <taxon>Mycolicibacterium</taxon>
    </lineage>
</organism>
<evidence type="ECO:0000256" key="4">
    <source>
        <dbReference type="ARBA" id="ARBA00022801"/>
    </source>
</evidence>
<dbReference type="PANTHER" id="PTHR46832">
    <property type="entry name" value="5'-METHYLTHIOADENOSINE/S-ADENOSYLHOMOCYSTEINE NUCLEOSIDASE"/>
    <property type="match status" value="1"/>
</dbReference>
<evidence type="ECO:0000256" key="2">
    <source>
        <dbReference type="ARBA" id="ARBA00011974"/>
    </source>
</evidence>
<comment type="pathway">
    <text evidence="1">Amino-acid biosynthesis; L-methionine biosynthesis via salvage pathway; S-methyl-5-thio-alpha-D-ribose 1-phosphate from S-methyl-5'-thioadenosine (hydrolase route): step 1/2.</text>
</comment>
<dbReference type="EMBL" id="JARXVE010000004">
    <property type="protein sequence ID" value="MDH6196304.1"/>
    <property type="molecule type" value="Genomic_DNA"/>
</dbReference>
<keyword evidence="8" id="KW-1185">Reference proteome</keyword>